<organism evidence="4 5">
    <name type="scientific">Mycolicibacter senuensis</name>
    <dbReference type="NCBI Taxonomy" id="386913"/>
    <lineage>
        <taxon>Bacteria</taxon>
        <taxon>Bacillati</taxon>
        <taxon>Actinomycetota</taxon>
        <taxon>Actinomycetes</taxon>
        <taxon>Mycobacteriales</taxon>
        <taxon>Mycobacteriaceae</taxon>
        <taxon>Mycolicibacter</taxon>
    </lineage>
</organism>
<comment type="caution">
    <text evidence="4">The sequence shown here is derived from an EMBL/GenBank/DDBJ whole genome shotgun (WGS) entry which is preliminary data.</text>
</comment>
<dbReference type="Proteomes" id="UP000465263">
    <property type="component" value="Unassembled WGS sequence"/>
</dbReference>
<dbReference type="EMBL" id="BLKV01000003">
    <property type="protein sequence ID" value="GFG72633.1"/>
    <property type="molecule type" value="Genomic_DNA"/>
</dbReference>
<reference evidence="4" key="2">
    <citation type="submission" date="2020-02" db="EMBL/GenBank/DDBJ databases">
        <authorList>
            <person name="Matsumoto Y."/>
            <person name="Motooka D."/>
            <person name="Nakamura S."/>
        </authorList>
    </citation>
    <scope>NUCLEOTIDE SEQUENCE</scope>
    <source>
        <strain evidence="4">JCM 16017</strain>
    </source>
</reference>
<dbReference type="EMBL" id="BLKV01000001">
    <property type="protein sequence ID" value="GFG70812.1"/>
    <property type="molecule type" value="Genomic_DNA"/>
</dbReference>
<evidence type="ECO:0000313" key="4">
    <source>
        <dbReference type="EMBL" id="GFG72633.1"/>
    </source>
</evidence>
<evidence type="ECO:0000313" key="2">
    <source>
        <dbReference type="EMBL" id="GFG68297.1"/>
    </source>
</evidence>
<reference evidence="4 5" key="1">
    <citation type="journal article" date="2019" name="Emerg. Microbes Infect.">
        <title>Comprehensive subspecies identification of 175 nontuberculous mycobacteria species based on 7547 genomic profiles.</title>
        <authorList>
            <person name="Matsumoto Y."/>
            <person name="Kinjo T."/>
            <person name="Motooka D."/>
            <person name="Nabeya D."/>
            <person name="Jung N."/>
            <person name="Uechi K."/>
            <person name="Horii T."/>
            <person name="Iida T."/>
            <person name="Fujita J."/>
            <person name="Nakamura S."/>
        </authorList>
    </citation>
    <scope>NUCLEOTIDE SEQUENCE [LARGE SCALE GENOMIC DNA]</scope>
    <source>
        <strain evidence="4 5">JCM 16017</strain>
    </source>
</reference>
<sequence length="63" mass="6777">MAKNLELGTQESTQTPHRRPTIPVEEPGTKIVGPEAGGDRLVPTTQSTATIRQTVAEHPMGRT</sequence>
<keyword evidence="5" id="KW-1185">Reference proteome</keyword>
<dbReference type="RefSeq" id="WP_133055702.1">
    <property type="nucleotide sequence ID" value="NZ_BLKV01000001.1"/>
</dbReference>
<feature type="region of interest" description="Disordered" evidence="1">
    <location>
        <begin position="1"/>
        <end position="42"/>
    </location>
</feature>
<name>A0A7I9XRK9_9MYCO</name>
<dbReference type="EMBL" id="BLKV01000001">
    <property type="protein sequence ID" value="GFG68297.1"/>
    <property type="molecule type" value="Genomic_DNA"/>
</dbReference>
<accession>A0A7I9XRK9</accession>
<evidence type="ECO:0000313" key="5">
    <source>
        <dbReference type="Proteomes" id="UP000465263"/>
    </source>
</evidence>
<dbReference type="AlphaFoldDB" id="A0A7I9XRK9"/>
<evidence type="ECO:0000313" key="3">
    <source>
        <dbReference type="EMBL" id="GFG70812.1"/>
    </source>
</evidence>
<evidence type="ECO:0000256" key="1">
    <source>
        <dbReference type="SAM" id="MobiDB-lite"/>
    </source>
</evidence>
<gene>
    <name evidence="2" type="ORF">MSEN_00170</name>
    <name evidence="3" type="ORF">MSEN_25320</name>
    <name evidence="4" type="ORF">MSEN_43530</name>
</gene>
<proteinExistence type="predicted"/>
<protein>
    <submittedName>
        <fullName evidence="4">Uncharacterized protein</fullName>
    </submittedName>
</protein>